<organism evidence="1 2">
    <name type="scientific">Zarea fungicola</name>
    <dbReference type="NCBI Taxonomy" id="93591"/>
    <lineage>
        <taxon>Eukaryota</taxon>
        <taxon>Fungi</taxon>
        <taxon>Dikarya</taxon>
        <taxon>Ascomycota</taxon>
        <taxon>Pezizomycotina</taxon>
        <taxon>Sordariomycetes</taxon>
        <taxon>Hypocreomycetidae</taxon>
        <taxon>Hypocreales</taxon>
        <taxon>Cordycipitaceae</taxon>
        <taxon>Zarea</taxon>
    </lineage>
</organism>
<evidence type="ECO:0000313" key="2">
    <source>
        <dbReference type="Proteomes" id="UP001143910"/>
    </source>
</evidence>
<sequence length="318" mass="34454">MPVFNQETKGEEVINAFPEAVRGKTFLITGPSSGGLGAETATALAAVGPARLILVGRSAEKMQPVVAAIENAAPTKTEVNTFVADFDSIASIRSVAQSILADDSIKTIDGIVNNVGVMGIVEYNVTQDGIEEHLGVNHISHFLLTNLLLPRLADQGRIVNLSSYAHLFANLNSEDATFANGKTYNPWEAYAASKTANILFAVELNRRFGSRLRAFAVNPGAINTQLRRHMTPETMKSGMLIHQKNKVAKPEPKTMEQGIATGLRALLDPELTTEHGVYMDDCKVVSDSKNLAQYAIDPENARQCWSLSETLVKEQFSA</sequence>
<comment type="caution">
    <text evidence="1">The sequence shown here is derived from an EMBL/GenBank/DDBJ whole genome shotgun (WGS) entry which is preliminary data.</text>
</comment>
<protein>
    <submittedName>
        <fullName evidence="1">Uncharacterized protein</fullName>
    </submittedName>
</protein>
<reference evidence="1" key="1">
    <citation type="submission" date="2022-08" db="EMBL/GenBank/DDBJ databases">
        <title>Genome Sequence of Lecanicillium fungicola.</title>
        <authorList>
            <person name="Buettner E."/>
        </authorList>
    </citation>
    <scope>NUCLEOTIDE SEQUENCE</scope>
    <source>
        <strain evidence="1">Babe33</strain>
    </source>
</reference>
<proteinExistence type="predicted"/>
<gene>
    <name evidence="1" type="ORF">NQ176_g4801</name>
</gene>
<dbReference type="EMBL" id="JANJQO010000553">
    <property type="protein sequence ID" value="KAJ2976695.1"/>
    <property type="molecule type" value="Genomic_DNA"/>
</dbReference>
<name>A0ACC1NBM3_9HYPO</name>
<dbReference type="Proteomes" id="UP001143910">
    <property type="component" value="Unassembled WGS sequence"/>
</dbReference>
<accession>A0ACC1NBM3</accession>
<evidence type="ECO:0000313" key="1">
    <source>
        <dbReference type="EMBL" id="KAJ2976695.1"/>
    </source>
</evidence>
<keyword evidence="2" id="KW-1185">Reference proteome</keyword>